<dbReference type="InterPro" id="IPR036390">
    <property type="entry name" value="WH_DNA-bd_sf"/>
</dbReference>
<gene>
    <name evidence="12" type="primary">lexA</name>
    <name evidence="16" type="ORF">AYP45_01035</name>
</gene>
<comment type="subunit">
    <text evidence="12">Homodimer.</text>
</comment>
<dbReference type="GO" id="GO:0006508">
    <property type="term" value="P:proteolysis"/>
    <property type="evidence" value="ECO:0007669"/>
    <property type="project" value="InterPro"/>
</dbReference>
<dbReference type="Pfam" id="PF00717">
    <property type="entry name" value="Peptidase_S24"/>
    <property type="match status" value="1"/>
</dbReference>
<dbReference type="HAMAP" id="MF_00015">
    <property type="entry name" value="LexA"/>
    <property type="match status" value="1"/>
</dbReference>
<evidence type="ECO:0000256" key="6">
    <source>
        <dbReference type="ARBA" id="ARBA00022813"/>
    </source>
</evidence>
<dbReference type="GO" id="GO:0009432">
    <property type="term" value="P:SOS response"/>
    <property type="evidence" value="ECO:0007669"/>
    <property type="project" value="UniProtKB-UniRule"/>
</dbReference>
<dbReference type="Pfam" id="PF01726">
    <property type="entry name" value="LexA_DNA_bind"/>
    <property type="match status" value="1"/>
</dbReference>
<evidence type="ECO:0000259" key="15">
    <source>
        <dbReference type="Pfam" id="PF01726"/>
    </source>
</evidence>
<evidence type="ECO:0000256" key="4">
    <source>
        <dbReference type="ARBA" id="ARBA00022763"/>
    </source>
</evidence>
<keyword evidence="10 12" id="KW-0234">DNA repair</keyword>
<keyword evidence="7 12" id="KW-0805">Transcription regulation</keyword>
<dbReference type="CDD" id="cd06529">
    <property type="entry name" value="S24_LexA-like"/>
    <property type="match status" value="1"/>
</dbReference>
<dbReference type="NCBIfam" id="TIGR00498">
    <property type="entry name" value="lexA"/>
    <property type="match status" value="1"/>
</dbReference>
<dbReference type="AlphaFoldDB" id="A0A1V4AXI7"/>
<evidence type="ECO:0000256" key="13">
    <source>
        <dbReference type="RuleBase" id="RU003991"/>
    </source>
</evidence>
<keyword evidence="4 12" id="KW-0227">DNA damage</keyword>
<keyword evidence="2 12" id="KW-0678">Repressor</keyword>
<dbReference type="InterPro" id="IPR006200">
    <property type="entry name" value="LexA"/>
</dbReference>
<feature type="site" description="Cleavage; by autolysis" evidence="12">
    <location>
        <begin position="97"/>
        <end position="98"/>
    </location>
</feature>
<dbReference type="GO" id="GO:0004252">
    <property type="term" value="F:serine-type endopeptidase activity"/>
    <property type="evidence" value="ECO:0007669"/>
    <property type="project" value="UniProtKB-UniRule"/>
</dbReference>
<dbReference type="Gene3D" id="2.10.109.10">
    <property type="entry name" value="Umud Fragment, subunit A"/>
    <property type="match status" value="1"/>
</dbReference>
<feature type="domain" description="LexA repressor DNA-binding" evidence="15">
    <location>
        <begin position="12"/>
        <end position="74"/>
    </location>
</feature>
<evidence type="ECO:0000256" key="3">
    <source>
        <dbReference type="ARBA" id="ARBA00022705"/>
    </source>
</evidence>
<dbReference type="Proteomes" id="UP000189681">
    <property type="component" value="Unassembled WGS sequence"/>
</dbReference>
<dbReference type="InterPro" id="IPR036388">
    <property type="entry name" value="WH-like_DNA-bd_sf"/>
</dbReference>
<keyword evidence="8 12" id="KW-0238">DNA-binding</keyword>
<dbReference type="InterPro" id="IPR006197">
    <property type="entry name" value="Peptidase_S24_LexA"/>
</dbReference>
<evidence type="ECO:0000256" key="12">
    <source>
        <dbReference type="HAMAP-Rule" id="MF_00015"/>
    </source>
</evidence>
<dbReference type="SUPFAM" id="SSF46785">
    <property type="entry name" value="Winged helix' DNA-binding domain"/>
    <property type="match status" value="1"/>
</dbReference>
<dbReference type="PANTHER" id="PTHR33516">
    <property type="entry name" value="LEXA REPRESSOR"/>
    <property type="match status" value="1"/>
</dbReference>
<comment type="function">
    <text evidence="12">Represses a number of genes involved in the response to DNA damage (SOS response), including recA and lexA. In the presence of single-stranded DNA, RecA interacts with LexA causing an autocatalytic cleavage which disrupts the DNA-binding part of LexA, leading to derepression of the SOS regulon and eventually DNA repair.</text>
</comment>
<evidence type="ECO:0000256" key="1">
    <source>
        <dbReference type="ARBA" id="ARBA00007484"/>
    </source>
</evidence>
<feature type="domain" description="Peptidase S24/S26A/S26B/S26C" evidence="14">
    <location>
        <begin position="90"/>
        <end position="205"/>
    </location>
</feature>
<dbReference type="EC" id="3.4.21.88" evidence="12"/>
<evidence type="ECO:0000256" key="7">
    <source>
        <dbReference type="ARBA" id="ARBA00023015"/>
    </source>
</evidence>
<accession>A0A1V4AXI7</accession>
<dbReference type="GO" id="GO:0006281">
    <property type="term" value="P:DNA repair"/>
    <property type="evidence" value="ECO:0007669"/>
    <property type="project" value="UniProtKB-UniRule"/>
</dbReference>
<keyword evidence="9 12" id="KW-0804">Transcription</keyword>
<protein>
    <recommendedName>
        <fullName evidence="12">LexA repressor</fullName>
        <ecNumber evidence="12">3.4.21.88</ecNumber>
    </recommendedName>
</protein>
<proteinExistence type="inferred from homology"/>
<comment type="similarity">
    <text evidence="1 12 13">Belongs to the peptidase S24 family.</text>
</comment>
<dbReference type="EMBL" id="AYTS01000010">
    <property type="protein sequence ID" value="OOP57847.1"/>
    <property type="molecule type" value="Genomic_DNA"/>
</dbReference>
<evidence type="ECO:0000256" key="11">
    <source>
        <dbReference type="ARBA" id="ARBA00023236"/>
    </source>
</evidence>
<keyword evidence="6 12" id="KW-0068">Autocatalytic cleavage</keyword>
<evidence type="ECO:0000256" key="9">
    <source>
        <dbReference type="ARBA" id="ARBA00023163"/>
    </source>
</evidence>
<feature type="active site" description="For autocatalytic cleavage activity" evidence="12">
    <location>
        <position position="132"/>
    </location>
</feature>
<evidence type="ECO:0000256" key="10">
    <source>
        <dbReference type="ARBA" id="ARBA00023204"/>
    </source>
</evidence>
<reference evidence="16 17" key="1">
    <citation type="journal article" date="2017" name="Water Res.">
        <title>Discovery and metagenomic analysis of an anammox bacterial enrichment related to Candidatus "Brocadia caroliniensis" in a full-scale glycerol-fed nitritation-denitritation separate centrate treatment process.</title>
        <authorList>
            <person name="Park H."/>
            <person name="Brotto A.C."/>
            <person name="van Loosdrecht M.C."/>
            <person name="Chandran K."/>
        </authorList>
    </citation>
    <scope>NUCLEOTIDE SEQUENCE [LARGE SCALE GENOMIC DNA]</scope>
    <source>
        <strain evidence="16">26THWARD</strain>
    </source>
</reference>
<dbReference type="GO" id="GO:0003677">
    <property type="term" value="F:DNA binding"/>
    <property type="evidence" value="ECO:0007669"/>
    <property type="project" value="UniProtKB-UniRule"/>
</dbReference>
<dbReference type="InterPro" id="IPR006199">
    <property type="entry name" value="LexA_DNA-bd_dom"/>
</dbReference>
<evidence type="ECO:0000256" key="5">
    <source>
        <dbReference type="ARBA" id="ARBA00022801"/>
    </source>
</evidence>
<dbReference type="InterPro" id="IPR036286">
    <property type="entry name" value="LexA/Signal_pep-like_sf"/>
</dbReference>
<organism evidence="16 17">
    <name type="scientific">Candidatus Brocadia carolinensis</name>
    <dbReference type="NCBI Taxonomy" id="1004156"/>
    <lineage>
        <taxon>Bacteria</taxon>
        <taxon>Pseudomonadati</taxon>
        <taxon>Planctomycetota</taxon>
        <taxon>Candidatus Brocadiia</taxon>
        <taxon>Candidatus Brocadiales</taxon>
        <taxon>Candidatus Brocadiaceae</taxon>
        <taxon>Candidatus Brocadia</taxon>
    </lineage>
</organism>
<evidence type="ECO:0000259" key="14">
    <source>
        <dbReference type="Pfam" id="PF00717"/>
    </source>
</evidence>
<evidence type="ECO:0000256" key="8">
    <source>
        <dbReference type="ARBA" id="ARBA00023125"/>
    </source>
</evidence>
<dbReference type="GO" id="GO:0006260">
    <property type="term" value="P:DNA replication"/>
    <property type="evidence" value="ECO:0007669"/>
    <property type="project" value="UniProtKB-UniRule"/>
</dbReference>
<dbReference type="SUPFAM" id="SSF51306">
    <property type="entry name" value="LexA/Signal peptidase"/>
    <property type="match status" value="1"/>
</dbReference>
<dbReference type="InterPro" id="IPR039418">
    <property type="entry name" value="LexA-like"/>
</dbReference>
<keyword evidence="11 12" id="KW-0742">SOS response</keyword>
<keyword evidence="5 12" id="KW-0378">Hydrolase</keyword>
<dbReference type="Gene3D" id="1.10.10.10">
    <property type="entry name" value="Winged helix-like DNA-binding domain superfamily/Winged helix DNA-binding domain"/>
    <property type="match status" value="1"/>
</dbReference>
<dbReference type="InterPro" id="IPR050077">
    <property type="entry name" value="LexA_repressor"/>
</dbReference>
<feature type="active site" description="For autocatalytic cleavage activity" evidence="12">
    <location>
        <position position="169"/>
    </location>
</feature>
<sequence>MNPNKSKPANVALSKKQADFFLFLKDYLQEKGFPPTIRELRDGLGLSSTNMVKKYLDVLERKRYIRRQFNSPRAIEIIGVAATSEVRHIPIVGKIRAGIPHPPIEDIEGSFPVDKAICRNHKAFFLRVVGDSMINAHILDGDLVLVVPQPVAHNGEIVAVLIDDEATVKRFYQKGNTIELKPDHPTMKPITITEGQADVHIIGKITAVIRQLDR</sequence>
<dbReference type="PRINTS" id="PR00726">
    <property type="entry name" value="LEXASERPTASE"/>
</dbReference>
<comment type="caution">
    <text evidence="16">The sequence shown here is derived from an EMBL/GenBank/DDBJ whole genome shotgun (WGS) entry which is preliminary data.</text>
</comment>
<dbReference type="STRING" id="1004156.AYP45_01035"/>
<keyword evidence="3 12" id="KW-0235">DNA replication</keyword>
<dbReference type="FunFam" id="2.10.109.10:FF:000001">
    <property type="entry name" value="LexA repressor"/>
    <property type="match status" value="1"/>
</dbReference>
<dbReference type="InterPro" id="IPR015927">
    <property type="entry name" value="Peptidase_S24_S26A/B/C"/>
</dbReference>
<dbReference type="GO" id="GO:0045892">
    <property type="term" value="P:negative regulation of DNA-templated transcription"/>
    <property type="evidence" value="ECO:0007669"/>
    <property type="project" value="UniProtKB-UniRule"/>
</dbReference>
<evidence type="ECO:0000313" key="17">
    <source>
        <dbReference type="Proteomes" id="UP000189681"/>
    </source>
</evidence>
<name>A0A1V4AXI7_9BACT</name>
<evidence type="ECO:0000313" key="16">
    <source>
        <dbReference type="EMBL" id="OOP57847.1"/>
    </source>
</evidence>
<dbReference type="PANTHER" id="PTHR33516:SF2">
    <property type="entry name" value="LEXA REPRESSOR-RELATED"/>
    <property type="match status" value="1"/>
</dbReference>
<feature type="DNA-binding region" description="H-T-H motif" evidence="12">
    <location>
        <begin position="37"/>
        <end position="57"/>
    </location>
</feature>
<evidence type="ECO:0000256" key="2">
    <source>
        <dbReference type="ARBA" id="ARBA00022491"/>
    </source>
</evidence>
<comment type="catalytic activity">
    <reaction evidence="12">
        <text>Hydrolysis of Ala-|-Gly bond in repressor LexA.</text>
        <dbReference type="EC" id="3.4.21.88"/>
    </reaction>
</comment>